<evidence type="ECO:0000259" key="5">
    <source>
        <dbReference type="PROSITE" id="PS50931"/>
    </source>
</evidence>
<dbReference type="PANTHER" id="PTHR30537:SF3">
    <property type="entry name" value="TRANSCRIPTIONAL REGULATORY PROTEIN"/>
    <property type="match status" value="1"/>
</dbReference>
<dbReference type="SUPFAM" id="SSF53850">
    <property type="entry name" value="Periplasmic binding protein-like II"/>
    <property type="match status" value="1"/>
</dbReference>
<sequence>MEWSDLRVFLAIAREGTLGGAARAIGQTQPTMGRRLRALEEAIDQMLFQRTRDGFILTDEGQAVLAHAERMEDEAIALERELVGSQMALSGLLRVSCSDWFGVLMLSPVLAEFATLHPKVVVELLTDPRLYSLPRREADLVFRIKAFDDPEVVSRRLLHLPYGAYVKAGSPHPTSGDGAGARLVLMDTAFGGMPDVAWVEARLPKATVISRSNNREVQARLCAAGVGVAVLPRPLGDSSPGLELVDLGEPPPGRDTWVGYHRDMRRMPRLRALLDLVVERLGHHP</sequence>
<proteinExistence type="inferred from homology"/>
<dbReference type="AlphaFoldDB" id="A0A6P1YL36"/>
<keyword evidence="4" id="KW-0804">Transcription</keyword>
<dbReference type="InterPro" id="IPR036388">
    <property type="entry name" value="WH-like_DNA-bd_sf"/>
</dbReference>
<dbReference type="SUPFAM" id="SSF46785">
    <property type="entry name" value="Winged helix' DNA-binding domain"/>
    <property type="match status" value="1"/>
</dbReference>
<dbReference type="RefSeq" id="WP_163074775.1">
    <property type="nucleotide sequence ID" value="NZ_CP048630.1"/>
</dbReference>
<evidence type="ECO:0000256" key="3">
    <source>
        <dbReference type="ARBA" id="ARBA00023125"/>
    </source>
</evidence>
<reference evidence="6 7" key="1">
    <citation type="submission" date="2020-02" db="EMBL/GenBank/DDBJ databases">
        <authorList>
            <person name="Li G."/>
        </authorList>
    </citation>
    <scope>NUCLEOTIDE SEQUENCE [LARGE SCALE GENOMIC DNA]</scope>
    <source>
        <strain evidence="6 7">DSM 102029</strain>
    </source>
</reference>
<evidence type="ECO:0000256" key="2">
    <source>
        <dbReference type="ARBA" id="ARBA00023015"/>
    </source>
</evidence>
<dbReference type="PROSITE" id="PS50931">
    <property type="entry name" value="HTH_LYSR"/>
    <property type="match status" value="1"/>
</dbReference>
<evidence type="ECO:0000313" key="6">
    <source>
        <dbReference type="EMBL" id="QIB33680.1"/>
    </source>
</evidence>
<dbReference type="PANTHER" id="PTHR30537">
    <property type="entry name" value="HTH-TYPE TRANSCRIPTIONAL REGULATOR"/>
    <property type="match status" value="1"/>
</dbReference>
<dbReference type="GO" id="GO:0043565">
    <property type="term" value="F:sequence-specific DNA binding"/>
    <property type="evidence" value="ECO:0007669"/>
    <property type="project" value="TreeGrafter"/>
</dbReference>
<evidence type="ECO:0000313" key="7">
    <source>
        <dbReference type="Proteomes" id="UP000464751"/>
    </source>
</evidence>
<dbReference type="Pfam" id="PF03466">
    <property type="entry name" value="LysR_substrate"/>
    <property type="match status" value="1"/>
</dbReference>
<keyword evidence="3" id="KW-0238">DNA-binding</keyword>
<dbReference type="Proteomes" id="UP000464751">
    <property type="component" value="Chromosome"/>
</dbReference>
<organism evidence="6 7">
    <name type="scientific">Ancylobacter pratisalsi</name>
    <dbReference type="NCBI Taxonomy" id="1745854"/>
    <lineage>
        <taxon>Bacteria</taxon>
        <taxon>Pseudomonadati</taxon>
        <taxon>Pseudomonadota</taxon>
        <taxon>Alphaproteobacteria</taxon>
        <taxon>Hyphomicrobiales</taxon>
        <taxon>Xanthobacteraceae</taxon>
        <taxon>Ancylobacter</taxon>
    </lineage>
</organism>
<dbReference type="InterPro" id="IPR058163">
    <property type="entry name" value="LysR-type_TF_proteobact-type"/>
</dbReference>
<evidence type="ECO:0000256" key="4">
    <source>
        <dbReference type="ARBA" id="ARBA00023163"/>
    </source>
</evidence>
<dbReference type="Pfam" id="PF00126">
    <property type="entry name" value="HTH_1"/>
    <property type="match status" value="1"/>
</dbReference>
<protein>
    <submittedName>
        <fullName evidence="6">LysR family transcriptional regulator</fullName>
    </submittedName>
</protein>
<dbReference type="InterPro" id="IPR036390">
    <property type="entry name" value="WH_DNA-bd_sf"/>
</dbReference>
<dbReference type="Gene3D" id="1.10.10.10">
    <property type="entry name" value="Winged helix-like DNA-binding domain superfamily/Winged helix DNA-binding domain"/>
    <property type="match status" value="1"/>
</dbReference>
<dbReference type="Gene3D" id="3.40.190.290">
    <property type="match status" value="1"/>
</dbReference>
<name>A0A6P1YL36_9HYPH</name>
<keyword evidence="2" id="KW-0805">Transcription regulation</keyword>
<dbReference type="InterPro" id="IPR000847">
    <property type="entry name" value="LysR_HTH_N"/>
</dbReference>
<dbReference type="InterPro" id="IPR005119">
    <property type="entry name" value="LysR_subst-bd"/>
</dbReference>
<dbReference type="GO" id="GO:0003700">
    <property type="term" value="F:DNA-binding transcription factor activity"/>
    <property type="evidence" value="ECO:0007669"/>
    <property type="project" value="InterPro"/>
</dbReference>
<dbReference type="CDD" id="cd05466">
    <property type="entry name" value="PBP2_LTTR_substrate"/>
    <property type="match status" value="1"/>
</dbReference>
<dbReference type="GO" id="GO:0006351">
    <property type="term" value="P:DNA-templated transcription"/>
    <property type="evidence" value="ECO:0007669"/>
    <property type="project" value="TreeGrafter"/>
</dbReference>
<feature type="domain" description="HTH lysR-type" evidence="5">
    <location>
        <begin position="1"/>
        <end position="58"/>
    </location>
</feature>
<evidence type="ECO:0000256" key="1">
    <source>
        <dbReference type="ARBA" id="ARBA00009437"/>
    </source>
</evidence>
<keyword evidence="7" id="KW-1185">Reference proteome</keyword>
<gene>
    <name evidence="6" type="ORF">G3A50_08175</name>
</gene>
<accession>A0A6P1YL36</accession>
<comment type="similarity">
    <text evidence="1">Belongs to the LysR transcriptional regulatory family.</text>
</comment>
<dbReference type="KEGG" id="apra:G3A50_08175"/>
<dbReference type="EMBL" id="CP048630">
    <property type="protein sequence ID" value="QIB33680.1"/>
    <property type="molecule type" value="Genomic_DNA"/>
</dbReference>